<accession>A0AA95BRR1</accession>
<dbReference type="Pfam" id="PF01381">
    <property type="entry name" value="HTH_3"/>
    <property type="match status" value="1"/>
</dbReference>
<dbReference type="InterPro" id="IPR001387">
    <property type="entry name" value="Cro/C1-type_HTH"/>
</dbReference>
<feature type="domain" description="HTH cro/C1-type" evidence="1">
    <location>
        <begin position="14"/>
        <end position="63"/>
    </location>
</feature>
<evidence type="ECO:0000259" key="1">
    <source>
        <dbReference type="PROSITE" id="PS50943"/>
    </source>
</evidence>
<dbReference type="SUPFAM" id="SSF47413">
    <property type="entry name" value="lambda repressor-like DNA-binding domains"/>
    <property type="match status" value="1"/>
</dbReference>
<reference evidence="2" key="1">
    <citation type="journal article" date="2022" name="Pest Manag. Sci.">
        <title>Glutamicibacter halophytocola-mediated host fitness of potato tuber moth on Solanaceae crops.</title>
        <authorList>
            <person name="Wang W."/>
            <person name="Xiao G."/>
            <person name="Du G."/>
            <person name="Chang L."/>
            <person name="Yang Y."/>
            <person name="Ye J."/>
            <person name="Chen B."/>
        </authorList>
    </citation>
    <scope>NUCLEOTIDE SEQUENCE</scope>
    <source>
        <strain evidence="2">S2</strain>
    </source>
</reference>
<dbReference type="EMBL" id="CP102487">
    <property type="protein sequence ID" value="UUX59489.1"/>
    <property type="molecule type" value="Genomic_DNA"/>
</dbReference>
<dbReference type="SMART" id="SM00530">
    <property type="entry name" value="HTH_XRE"/>
    <property type="match status" value="1"/>
</dbReference>
<name>A0AA95BRR1_9MICC</name>
<dbReference type="InterPro" id="IPR010982">
    <property type="entry name" value="Lambda_DNA-bd_dom_sf"/>
</dbReference>
<dbReference type="CDD" id="cd00093">
    <property type="entry name" value="HTH_XRE"/>
    <property type="match status" value="1"/>
</dbReference>
<dbReference type="RefSeq" id="WP_257745855.1">
    <property type="nucleotide sequence ID" value="NZ_CP102487.1"/>
</dbReference>
<evidence type="ECO:0000313" key="3">
    <source>
        <dbReference type="Proteomes" id="UP001060018"/>
    </source>
</evidence>
<protein>
    <submittedName>
        <fullName evidence="2">Helix-turn-helix domain-containing protein</fullName>
    </submittedName>
</protein>
<sequence>METIDSAQTLGQAIRGTRIERGLSQQALAELSGLSRKYIGDLEMGKESVELGAALKVAAAMDIVWNAPAPTPQTILDHAARAIALEVANGDSQFALQLAMDCFLQLKSMNPSRLKKPPATGSLRFDALLAAGARAVLDQHPSTPPRWGSKLSEPWFPADDVMELTDEFRALTIRRTPRRFAEFNIFLKDNSLERLCI</sequence>
<dbReference type="PROSITE" id="PS50943">
    <property type="entry name" value="HTH_CROC1"/>
    <property type="match status" value="1"/>
</dbReference>
<dbReference type="Proteomes" id="UP001060018">
    <property type="component" value="Chromosome"/>
</dbReference>
<gene>
    <name evidence="2" type="ORF">NUH22_02275</name>
</gene>
<organism evidence="2 3">
    <name type="scientific">Glutamicibacter halophytocola</name>
    <dbReference type="NCBI Taxonomy" id="1933880"/>
    <lineage>
        <taxon>Bacteria</taxon>
        <taxon>Bacillati</taxon>
        <taxon>Actinomycetota</taxon>
        <taxon>Actinomycetes</taxon>
        <taxon>Micrococcales</taxon>
        <taxon>Micrococcaceae</taxon>
        <taxon>Glutamicibacter</taxon>
    </lineage>
</organism>
<dbReference type="Gene3D" id="1.10.260.40">
    <property type="entry name" value="lambda repressor-like DNA-binding domains"/>
    <property type="match status" value="1"/>
</dbReference>
<proteinExistence type="predicted"/>
<evidence type="ECO:0000313" key="2">
    <source>
        <dbReference type="EMBL" id="UUX59489.1"/>
    </source>
</evidence>
<dbReference type="AlphaFoldDB" id="A0AA95BRR1"/>
<dbReference type="GO" id="GO:0003677">
    <property type="term" value="F:DNA binding"/>
    <property type="evidence" value="ECO:0007669"/>
    <property type="project" value="InterPro"/>
</dbReference>